<protein>
    <submittedName>
        <fullName evidence="1">Uncharacterized protein</fullName>
    </submittedName>
</protein>
<sequence length="179" mass="18850">MVDPAEAAHRSWALGRNDDATLGRALESCLPEVRSGSWAHASTNQGVQARARELRMTARRDALADPAVSTAAAAWRACLTGTASESDAYANRPLPADPMTLLDPVAGVRSGVADPDPDLAAADVACQRESGYREALYGAQWEAESLVTEDDAALFASARGRQVAETATSVREVLLGDRG</sequence>
<keyword evidence="2" id="KW-1185">Reference proteome</keyword>
<evidence type="ECO:0000313" key="1">
    <source>
        <dbReference type="EMBL" id="RIJ52805.1"/>
    </source>
</evidence>
<organism evidence="1 2">
    <name type="scientific">Clavibacter lycopersici</name>
    <dbReference type="NCBI Taxonomy" id="2301718"/>
    <lineage>
        <taxon>Bacteria</taxon>
        <taxon>Bacillati</taxon>
        <taxon>Actinomycetota</taxon>
        <taxon>Actinomycetes</taxon>
        <taxon>Micrococcales</taxon>
        <taxon>Microbacteriaceae</taxon>
        <taxon>Clavibacter</taxon>
    </lineage>
</organism>
<proteinExistence type="predicted"/>
<dbReference type="AlphaFoldDB" id="A0A399TDE5"/>
<dbReference type="EMBL" id="QWGT01000026">
    <property type="protein sequence ID" value="RIJ52805.1"/>
    <property type="molecule type" value="Genomic_DNA"/>
</dbReference>
<comment type="caution">
    <text evidence="1">The sequence shown here is derived from an EMBL/GenBank/DDBJ whole genome shotgun (WGS) entry which is preliminary data.</text>
</comment>
<dbReference type="Proteomes" id="UP000266484">
    <property type="component" value="Unassembled WGS sequence"/>
</dbReference>
<reference evidence="1 2" key="1">
    <citation type="submission" date="2018-08" db="EMBL/GenBank/DDBJ databases">
        <title>Genome Sequence of Clavibacter michiganensis Subspecies type strains, and the Atypical Peach-Colored Strains Isolated from Tomato.</title>
        <authorList>
            <person name="Osdaghi E."/>
            <person name="Portier P."/>
            <person name="Briand M."/>
            <person name="Jacques M.-A."/>
        </authorList>
    </citation>
    <scope>NUCLEOTIDE SEQUENCE [LARGE SCALE GENOMIC DNA]</scope>
    <source>
        <strain evidence="1 2">CFBP 8615</strain>
    </source>
</reference>
<accession>A0A399TDE5</accession>
<evidence type="ECO:0000313" key="2">
    <source>
        <dbReference type="Proteomes" id="UP000266484"/>
    </source>
</evidence>
<gene>
    <name evidence="1" type="ORF">DZG00_03495</name>
</gene>
<name>A0A399TDE5_9MICO</name>